<feature type="domain" description="Alcohol dehydrogenase-like N-terminal" evidence="6">
    <location>
        <begin position="25"/>
        <end position="130"/>
    </location>
</feature>
<comment type="similarity">
    <text evidence="2">Belongs to the zinc-containing alcohol dehydrogenase family.</text>
</comment>
<dbReference type="SUPFAM" id="SSF50129">
    <property type="entry name" value="GroES-like"/>
    <property type="match status" value="1"/>
</dbReference>
<organism evidence="7 8">
    <name type="scientific">Natranaerobius thermophilus (strain ATCC BAA-1301 / DSM 18059 / JW/NM-WN-LF)</name>
    <dbReference type="NCBI Taxonomy" id="457570"/>
    <lineage>
        <taxon>Bacteria</taxon>
        <taxon>Bacillati</taxon>
        <taxon>Bacillota</taxon>
        <taxon>Clostridia</taxon>
        <taxon>Natranaerobiales</taxon>
        <taxon>Natranaerobiaceae</taxon>
        <taxon>Natranaerobius</taxon>
    </lineage>
</organism>
<sequence>MIKIKGLYFDSKLKYSENISKPVPGAGEALIEIKLASVCNTDLEIIKGYKSFQGILGHEFVGIVREAETENLKGKRVVGDINIGCNQCSMCYKGLPNHCTNRKILGMSDKNGAFADYITLPEKNLYIVPDNVTDYEAVLAEPLAAALQIPELCHIKPTDKVVVLGDGKLGYLITQVLANTACDLKVVGKHSNKLKRFERYSKVALINDLEEAACYDMVVDSTGNEQGLKLAQKLVKPRGTIVLKSTYSSVAAFNPSDWVVNEINIVGSRCGPLDGALRLLAKKYIDVENILDNPCSLKHYKAVLFSKQDSKPVFDLTKDSV</sequence>
<reference evidence="7 8" key="1">
    <citation type="submission" date="2008-04" db="EMBL/GenBank/DDBJ databases">
        <title>Complete sequence of chromosome of Natranaerobius thermophilus JW/NM-WN-LF.</title>
        <authorList>
            <consortium name="US DOE Joint Genome Institute"/>
            <person name="Copeland A."/>
            <person name="Lucas S."/>
            <person name="Lapidus A."/>
            <person name="Glavina del Rio T."/>
            <person name="Dalin E."/>
            <person name="Tice H."/>
            <person name="Bruce D."/>
            <person name="Goodwin L."/>
            <person name="Pitluck S."/>
            <person name="Chertkov O."/>
            <person name="Brettin T."/>
            <person name="Detter J.C."/>
            <person name="Han C."/>
            <person name="Kuske C.R."/>
            <person name="Schmutz J."/>
            <person name="Larimer F."/>
            <person name="Land M."/>
            <person name="Hauser L."/>
            <person name="Kyrpides N."/>
            <person name="Lykidis A."/>
            <person name="Mesbah N.M."/>
            <person name="Wiegel J."/>
        </authorList>
    </citation>
    <scope>NUCLEOTIDE SEQUENCE [LARGE SCALE GENOMIC DNA]</scope>
    <source>
        <strain evidence="8">ATCC BAA-1301 / DSM 18059 / JW/NM-WN-LF</strain>
    </source>
</reference>
<keyword evidence="3" id="KW-0479">Metal-binding</keyword>
<reference evidence="7 8" key="2">
    <citation type="journal article" date="2011" name="J. Bacteriol.">
        <title>Complete genome sequence of the anaerobic, halophilic alkalithermophile Natranaerobius thermophilus JW/NM-WN-LF.</title>
        <authorList>
            <person name="Zhao B."/>
            <person name="Mesbah N.M."/>
            <person name="Dalin E."/>
            <person name="Goodwin L."/>
            <person name="Nolan M."/>
            <person name="Pitluck S."/>
            <person name="Chertkov O."/>
            <person name="Brettin T.S."/>
            <person name="Han J."/>
            <person name="Larimer F.W."/>
            <person name="Land M.L."/>
            <person name="Hauser L."/>
            <person name="Kyrpides N."/>
            <person name="Wiegel J."/>
        </authorList>
    </citation>
    <scope>NUCLEOTIDE SEQUENCE [LARGE SCALE GENOMIC DNA]</scope>
    <source>
        <strain evidence="8">ATCC BAA-1301 / DSM 18059 / JW/NM-WN-LF</strain>
    </source>
</reference>
<evidence type="ECO:0000256" key="5">
    <source>
        <dbReference type="ARBA" id="ARBA00023002"/>
    </source>
</evidence>
<accession>B2A8B2</accession>
<evidence type="ECO:0000256" key="1">
    <source>
        <dbReference type="ARBA" id="ARBA00001947"/>
    </source>
</evidence>
<evidence type="ECO:0000259" key="6">
    <source>
        <dbReference type="Pfam" id="PF08240"/>
    </source>
</evidence>
<gene>
    <name evidence="7" type="ordered locus">Nther_0893</name>
</gene>
<dbReference type="EMBL" id="CP001034">
    <property type="protein sequence ID" value="ACB84478.1"/>
    <property type="molecule type" value="Genomic_DNA"/>
</dbReference>
<dbReference type="AlphaFoldDB" id="B2A8B2"/>
<name>B2A8B2_NATTJ</name>
<dbReference type="InterPro" id="IPR013154">
    <property type="entry name" value="ADH-like_N"/>
</dbReference>
<comment type="cofactor">
    <cofactor evidence="1">
        <name>Zn(2+)</name>
        <dbReference type="ChEBI" id="CHEBI:29105"/>
    </cofactor>
</comment>
<dbReference type="KEGG" id="nth:Nther_0893"/>
<evidence type="ECO:0000313" key="8">
    <source>
        <dbReference type="Proteomes" id="UP000001683"/>
    </source>
</evidence>
<keyword evidence="8" id="KW-1185">Reference proteome</keyword>
<dbReference type="InterPro" id="IPR036291">
    <property type="entry name" value="NAD(P)-bd_dom_sf"/>
</dbReference>
<proteinExistence type="inferred from homology"/>
<dbReference type="Proteomes" id="UP000001683">
    <property type="component" value="Chromosome"/>
</dbReference>
<keyword evidence="5" id="KW-0560">Oxidoreductase</keyword>
<evidence type="ECO:0000256" key="2">
    <source>
        <dbReference type="ARBA" id="ARBA00008072"/>
    </source>
</evidence>
<dbReference type="InterPro" id="IPR011032">
    <property type="entry name" value="GroES-like_sf"/>
</dbReference>
<dbReference type="HOGENOM" id="CLU_026673_11_0_9"/>
<evidence type="ECO:0000256" key="3">
    <source>
        <dbReference type="ARBA" id="ARBA00022723"/>
    </source>
</evidence>
<keyword evidence="4" id="KW-0862">Zinc</keyword>
<dbReference type="eggNOG" id="COG1063">
    <property type="taxonomic scope" value="Bacteria"/>
</dbReference>
<evidence type="ECO:0000256" key="4">
    <source>
        <dbReference type="ARBA" id="ARBA00022833"/>
    </source>
</evidence>
<dbReference type="Pfam" id="PF08240">
    <property type="entry name" value="ADH_N"/>
    <property type="match status" value="1"/>
</dbReference>
<dbReference type="CDD" id="cd08242">
    <property type="entry name" value="MDR_like"/>
    <property type="match status" value="1"/>
</dbReference>
<dbReference type="PANTHER" id="PTHR43350">
    <property type="entry name" value="NAD-DEPENDENT ALCOHOL DEHYDROGENASE"/>
    <property type="match status" value="1"/>
</dbReference>
<dbReference type="Gene3D" id="3.90.180.10">
    <property type="entry name" value="Medium-chain alcohol dehydrogenases, catalytic domain"/>
    <property type="match status" value="1"/>
</dbReference>
<protein>
    <submittedName>
        <fullName evidence="7">Alcohol dehydrogenase GroES domain protein</fullName>
    </submittedName>
</protein>
<dbReference type="Gene3D" id="3.40.50.720">
    <property type="entry name" value="NAD(P)-binding Rossmann-like Domain"/>
    <property type="match status" value="1"/>
</dbReference>
<dbReference type="SUPFAM" id="SSF51735">
    <property type="entry name" value="NAD(P)-binding Rossmann-fold domains"/>
    <property type="match status" value="1"/>
</dbReference>
<dbReference type="PANTHER" id="PTHR43350:SF2">
    <property type="entry name" value="GROES-LIKE ZINC-BINDING ALCOHOL DEHYDROGENASE FAMILY PROTEIN"/>
    <property type="match status" value="1"/>
</dbReference>
<dbReference type="GO" id="GO:0046872">
    <property type="term" value="F:metal ion binding"/>
    <property type="evidence" value="ECO:0007669"/>
    <property type="project" value="UniProtKB-KW"/>
</dbReference>
<dbReference type="GO" id="GO:0016491">
    <property type="term" value="F:oxidoreductase activity"/>
    <property type="evidence" value="ECO:0007669"/>
    <property type="project" value="UniProtKB-KW"/>
</dbReference>
<evidence type="ECO:0000313" key="7">
    <source>
        <dbReference type="EMBL" id="ACB84478.1"/>
    </source>
</evidence>
<dbReference type="STRING" id="457570.Nther_0893"/>
<dbReference type="RefSeq" id="WP_012447356.1">
    <property type="nucleotide sequence ID" value="NC_010718.1"/>
</dbReference>
<dbReference type="InParanoid" id="B2A8B2"/>